<sequence>MPPRVSLRNVCSLSYSTTMNEVVSLKKSRTLHQLNLLRYKHGSEPSEQAYFQYQRKQADAPDPALQAAWFNSMRKVLEEIDQVLRCVPDIMPFRFLDLGCCPGGFSSYILSKNPHASGVGISLPVERGGHACLLEEPHLRRFELHWADLTQYQLGPVPIDDAQLQNIPFSPGFDLVVIDGHPLRCAKGLPNDNVHLHGDRLLISQLIVGLVSASVGGTIVLKQSKPERLITAQLIFLLDVLCADVRTWKPVCMHSTRSTFYLVGKAFRLGWQAMQWDYILGGLMNLWVQLCYAGPDGKGRKLLATDLDFIVNKKTLATAYAPRLRQLSEHIWTTQSKCLEGWRIAQAEGF</sequence>
<comment type="caution">
    <text evidence="2">The sequence shown here is derived from an EMBL/GenBank/DDBJ whole genome shotgun (WGS) entry which is preliminary data.</text>
</comment>
<dbReference type="AlphaFoldDB" id="A0AAD7ARC2"/>
<evidence type="ECO:0000259" key="1">
    <source>
        <dbReference type="Pfam" id="PF01728"/>
    </source>
</evidence>
<organism evidence="2 3">
    <name type="scientific">Mycena albidolilacea</name>
    <dbReference type="NCBI Taxonomy" id="1033008"/>
    <lineage>
        <taxon>Eukaryota</taxon>
        <taxon>Fungi</taxon>
        <taxon>Dikarya</taxon>
        <taxon>Basidiomycota</taxon>
        <taxon>Agaricomycotina</taxon>
        <taxon>Agaricomycetes</taxon>
        <taxon>Agaricomycetidae</taxon>
        <taxon>Agaricales</taxon>
        <taxon>Marasmiineae</taxon>
        <taxon>Mycenaceae</taxon>
        <taxon>Mycena</taxon>
    </lineage>
</organism>
<keyword evidence="3" id="KW-1185">Reference proteome</keyword>
<accession>A0AAD7ARC2</accession>
<reference evidence="2" key="1">
    <citation type="submission" date="2023-03" db="EMBL/GenBank/DDBJ databases">
        <title>Massive genome expansion in bonnet fungi (Mycena s.s.) driven by repeated elements and novel gene families across ecological guilds.</title>
        <authorList>
            <consortium name="Lawrence Berkeley National Laboratory"/>
            <person name="Harder C.B."/>
            <person name="Miyauchi S."/>
            <person name="Viragh M."/>
            <person name="Kuo A."/>
            <person name="Thoen E."/>
            <person name="Andreopoulos B."/>
            <person name="Lu D."/>
            <person name="Skrede I."/>
            <person name="Drula E."/>
            <person name="Henrissat B."/>
            <person name="Morin E."/>
            <person name="Kohler A."/>
            <person name="Barry K."/>
            <person name="LaButti K."/>
            <person name="Morin E."/>
            <person name="Salamov A."/>
            <person name="Lipzen A."/>
            <person name="Mereny Z."/>
            <person name="Hegedus B."/>
            <person name="Baldrian P."/>
            <person name="Stursova M."/>
            <person name="Weitz H."/>
            <person name="Taylor A."/>
            <person name="Grigoriev I.V."/>
            <person name="Nagy L.G."/>
            <person name="Martin F."/>
            <person name="Kauserud H."/>
        </authorList>
    </citation>
    <scope>NUCLEOTIDE SEQUENCE</scope>
    <source>
        <strain evidence="2">CBHHK002</strain>
    </source>
</reference>
<gene>
    <name evidence="2" type="ORF">DFH08DRAFT_834867</name>
</gene>
<dbReference type="InterPro" id="IPR029063">
    <property type="entry name" value="SAM-dependent_MTases_sf"/>
</dbReference>
<dbReference type="SUPFAM" id="SSF53335">
    <property type="entry name" value="S-adenosyl-L-methionine-dependent methyltransferases"/>
    <property type="match status" value="1"/>
</dbReference>
<feature type="domain" description="Ribosomal RNA methyltransferase FtsJ" evidence="1">
    <location>
        <begin position="77"/>
        <end position="266"/>
    </location>
</feature>
<protein>
    <recommendedName>
        <fullName evidence="1">Ribosomal RNA methyltransferase FtsJ domain-containing protein</fullName>
    </recommendedName>
</protein>
<name>A0AAD7ARC2_9AGAR</name>
<dbReference type="InterPro" id="IPR002877">
    <property type="entry name" value="RNA_MeTrfase_FtsJ_dom"/>
</dbReference>
<evidence type="ECO:0000313" key="2">
    <source>
        <dbReference type="EMBL" id="KAJ7366581.1"/>
    </source>
</evidence>
<dbReference type="Proteomes" id="UP001218218">
    <property type="component" value="Unassembled WGS sequence"/>
</dbReference>
<dbReference type="GO" id="GO:0008168">
    <property type="term" value="F:methyltransferase activity"/>
    <property type="evidence" value="ECO:0007669"/>
    <property type="project" value="InterPro"/>
</dbReference>
<dbReference type="Pfam" id="PF01728">
    <property type="entry name" value="FtsJ"/>
    <property type="match status" value="1"/>
</dbReference>
<dbReference type="EMBL" id="JARIHO010000002">
    <property type="protein sequence ID" value="KAJ7366581.1"/>
    <property type="molecule type" value="Genomic_DNA"/>
</dbReference>
<dbReference type="Gene3D" id="3.40.50.12760">
    <property type="match status" value="1"/>
</dbReference>
<evidence type="ECO:0000313" key="3">
    <source>
        <dbReference type="Proteomes" id="UP001218218"/>
    </source>
</evidence>
<dbReference type="GO" id="GO:0032259">
    <property type="term" value="P:methylation"/>
    <property type="evidence" value="ECO:0007669"/>
    <property type="project" value="InterPro"/>
</dbReference>
<proteinExistence type="predicted"/>